<name>I3C2L2_9FLAO</name>
<keyword evidence="2" id="KW-0255">Endonuclease</keyword>
<dbReference type="InterPro" id="IPR035901">
    <property type="entry name" value="GIY-YIG_endonuc_sf"/>
</dbReference>
<keyword evidence="3" id="KW-1185">Reference proteome</keyword>
<dbReference type="SUPFAM" id="SSF82771">
    <property type="entry name" value="GIY-YIG endonuclease"/>
    <property type="match status" value="1"/>
</dbReference>
<reference evidence="2 3" key="1">
    <citation type="submission" date="2012-02" db="EMBL/GenBank/DDBJ databases">
        <title>Improved High-Quality Draft genome of Joostella marina DSM 19592.</title>
        <authorList>
            <consortium name="US DOE Joint Genome Institute (JGI-PGF)"/>
            <person name="Lucas S."/>
            <person name="Copeland A."/>
            <person name="Lapidus A."/>
            <person name="Bruce D."/>
            <person name="Goodwin L."/>
            <person name="Pitluck S."/>
            <person name="Peters L."/>
            <person name="Chertkov O."/>
            <person name="Ovchinnikova G."/>
            <person name="Kyrpides N."/>
            <person name="Mavromatis K."/>
            <person name="Detter J.C."/>
            <person name="Han C."/>
            <person name="Land M."/>
            <person name="Hauser L."/>
            <person name="Markowitz V."/>
            <person name="Cheng J.-F."/>
            <person name="Hugenholtz P."/>
            <person name="Woyke T."/>
            <person name="Wu D."/>
            <person name="Tindall B."/>
            <person name="Brambilla E."/>
            <person name="Klenk H.-P."/>
            <person name="Eisen J.A."/>
        </authorList>
    </citation>
    <scope>NUCLEOTIDE SEQUENCE [LARGE SCALE GENOMIC DNA]</scope>
    <source>
        <strain evidence="2 3">DSM 19592</strain>
    </source>
</reference>
<dbReference type="HOGENOM" id="CLU_135650_6_2_10"/>
<gene>
    <name evidence="2" type="ORF">JoomaDRAFT_0824</name>
</gene>
<dbReference type="Gene3D" id="3.40.1440.10">
    <property type="entry name" value="GIY-YIG endonuclease"/>
    <property type="match status" value="1"/>
</dbReference>
<protein>
    <submittedName>
        <fullName evidence="2">Putative endonuclease containing a URI domain</fullName>
    </submittedName>
</protein>
<dbReference type="PROSITE" id="PS50164">
    <property type="entry name" value="GIY_YIG"/>
    <property type="match status" value="1"/>
</dbReference>
<dbReference type="STRING" id="926559.JoomaDRAFT_0824"/>
<dbReference type="Proteomes" id="UP000004690">
    <property type="component" value="Unassembled WGS sequence"/>
</dbReference>
<sequence>MAELVDLSADRQARFKLLTMITVYAISNLKTNYIYVGMTSNLKERINRHNSGRERTTKPYLPFELIFSEVCNDRKEGRIKEKYWKSGIGKEKLKALRDSTK</sequence>
<dbReference type="eggNOG" id="COG2827">
    <property type="taxonomic scope" value="Bacteria"/>
</dbReference>
<dbReference type="AlphaFoldDB" id="I3C2L2"/>
<dbReference type="RefSeq" id="WP_008610914.1">
    <property type="nucleotide sequence ID" value="NZ_JH651379.1"/>
</dbReference>
<proteinExistence type="predicted"/>
<dbReference type="SMART" id="SM00465">
    <property type="entry name" value="GIYc"/>
    <property type="match status" value="1"/>
</dbReference>
<accession>I3C2L2</accession>
<organism evidence="2 3">
    <name type="scientific">Galbibacter orientalis DSM 19592</name>
    <dbReference type="NCBI Taxonomy" id="926559"/>
    <lineage>
        <taxon>Bacteria</taxon>
        <taxon>Pseudomonadati</taxon>
        <taxon>Bacteroidota</taxon>
        <taxon>Flavobacteriia</taxon>
        <taxon>Flavobacteriales</taxon>
        <taxon>Flavobacteriaceae</taxon>
        <taxon>Galbibacter</taxon>
    </lineage>
</organism>
<dbReference type="Pfam" id="PF01541">
    <property type="entry name" value="GIY-YIG"/>
    <property type="match status" value="1"/>
</dbReference>
<feature type="domain" description="GIY-YIG" evidence="1">
    <location>
        <begin position="19"/>
        <end position="94"/>
    </location>
</feature>
<dbReference type="CDD" id="cd10449">
    <property type="entry name" value="GIY-YIG_SLX1_like"/>
    <property type="match status" value="1"/>
</dbReference>
<keyword evidence="2" id="KW-0378">Hydrolase</keyword>
<dbReference type="GO" id="GO:0004519">
    <property type="term" value="F:endonuclease activity"/>
    <property type="evidence" value="ECO:0007669"/>
    <property type="project" value="UniProtKB-KW"/>
</dbReference>
<dbReference type="InterPro" id="IPR000305">
    <property type="entry name" value="GIY-YIG_endonuc"/>
</dbReference>
<dbReference type="EMBL" id="JH651379">
    <property type="protein sequence ID" value="EIJ37855.1"/>
    <property type="molecule type" value="Genomic_DNA"/>
</dbReference>
<keyword evidence="2" id="KW-0540">Nuclease</keyword>
<evidence type="ECO:0000313" key="3">
    <source>
        <dbReference type="Proteomes" id="UP000004690"/>
    </source>
</evidence>
<evidence type="ECO:0000259" key="1">
    <source>
        <dbReference type="PROSITE" id="PS50164"/>
    </source>
</evidence>
<evidence type="ECO:0000313" key="2">
    <source>
        <dbReference type="EMBL" id="EIJ37855.1"/>
    </source>
</evidence>